<reference evidence="2 3" key="1">
    <citation type="submission" date="2015-04" db="EMBL/GenBank/DDBJ databases">
        <title>The draft genome sequence of Fusarium langsethiae, a T-2/HT-2 mycotoxin producer.</title>
        <authorList>
            <person name="Lysoe E."/>
            <person name="Divon H.H."/>
            <person name="Terzi V."/>
            <person name="Orru L."/>
            <person name="Lamontanara A."/>
            <person name="Kolseth A.-K."/>
            <person name="Frandsen R.J."/>
            <person name="Nielsen K."/>
            <person name="Thrane U."/>
        </authorList>
    </citation>
    <scope>NUCLEOTIDE SEQUENCE [LARGE SCALE GENOMIC DNA]</scope>
    <source>
        <strain evidence="2 3">Fl201059</strain>
    </source>
</reference>
<dbReference type="PRINTS" id="PR00412">
    <property type="entry name" value="EPOXHYDRLASE"/>
</dbReference>
<dbReference type="AlphaFoldDB" id="A0A0N0V5G8"/>
<dbReference type="OrthoDB" id="284184at2759"/>
<dbReference type="InterPro" id="IPR050266">
    <property type="entry name" value="AB_hydrolase_sf"/>
</dbReference>
<dbReference type="InterPro" id="IPR029058">
    <property type="entry name" value="AB_hydrolase_fold"/>
</dbReference>
<dbReference type="GO" id="GO:0046464">
    <property type="term" value="P:acylglycerol catabolic process"/>
    <property type="evidence" value="ECO:0007669"/>
    <property type="project" value="TreeGrafter"/>
</dbReference>
<dbReference type="InterPro" id="IPR000073">
    <property type="entry name" value="AB_hydrolase_1"/>
</dbReference>
<keyword evidence="2" id="KW-0378">Hydrolase</keyword>
<proteinExistence type="predicted"/>
<feature type="domain" description="AB hydrolase-1" evidence="1">
    <location>
        <begin position="31"/>
        <end position="311"/>
    </location>
</feature>
<dbReference type="GO" id="GO:0047372">
    <property type="term" value="F:monoacylglycerol lipase activity"/>
    <property type="evidence" value="ECO:0007669"/>
    <property type="project" value="TreeGrafter"/>
</dbReference>
<dbReference type="InterPro" id="IPR000639">
    <property type="entry name" value="Epox_hydrolase-like"/>
</dbReference>
<protein>
    <submittedName>
        <fullName evidence="2">Epoxide hydrolase 2</fullName>
    </submittedName>
</protein>
<evidence type="ECO:0000313" key="3">
    <source>
        <dbReference type="Proteomes" id="UP000037904"/>
    </source>
</evidence>
<dbReference type="PRINTS" id="PR00111">
    <property type="entry name" value="ABHYDROLASE"/>
</dbReference>
<gene>
    <name evidence="2" type="ORF">FLAG1_09206</name>
</gene>
<evidence type="ECO:0000313" key="2">
    <source>
        <dbReference type="EMBL" id="KPA37974.1"/>
    </source>
</evidence>
<evidence type="ECO:0000259" key="1">
    <source>
        <dbReference type="Pfam" id="PF00561"/>
    </source>
</evidence>
<name>A0A0N0V5G8_FUSLA</name>
<sequence>MVSNLQTKTLVTADGRKYTYDIVPAQNNKATVLLIHGYPATRHDWKYQIQDLSAAGYGVIAPDCLGYGDTDKPLEVEAYKLKKISKNITEILDKEGLDKVIGIGHDWGAGVLSRVAVWHPERLRKIVFLSTGYNQPGRFMDVDAINANGLEESGKMPFGYWYFFNSHDAPSLAASHLESFFHLVFPTENLKWIDNLGALGSARTWLNNNTTTPLPKYMTEKDKAVWLTEFSKPKATATSMNYYKGLLRGINAEDEDALTDEDRTLRVPVLALGGTQDTITTPEFQHMSTEPFAAAGYTQKTVDAGHWMMYEDREGVKNALLEFIKG</sequence>
<comment type="caution">
    <text evidence="2">The sequence shown here is derived from an EMBL/GenBank/DDBJ whole genome shotgun (WGS) entry which is preliminary data.</text>
</comment>
<dbReference type="Pfam" id="PF00561">
    <property type="entry name" value="Abhydrolase_1"/>
    <property type="match status" value="1"/>
</dbReference>
<keyword evidence="3" id="KW-1185">Reference proteome</keyword>
<dbReference type="EMBL" id="JXCE01000334">
    <property type="protein sequence ID" value="KPA37974.1"/>
    <property type="molecule type" value="Genomic_DNA"/>
</dbReference>
<organism evidence="2 3">
    <name type="scientific">Fusarium langsethiae</name>
    <dbReference type="NCBI Taxonomy" id="179993"/>
    <lineage>
        <taxon>Eukaryota</taxon>
        <taxon>Fungi</taxon>
        <taxon>Dikarya</taxon>
        <taxon>Ascomycota</taxon>
        <taxon>Pezizomycotina</taxon>
        <taxon>Sordariomycetes</taxon>
        <taxon>Hypocreomycetidae</taxon>
        <taxon>Hypocreales</taxon>
        <taxon>Nectriaceae</taxon>
        <taxon>Fusarium</taxon>
    </lineage>
</organism>
<dbReference type="SUPFAM" id="SSF53474">
    <property type="entry name" value="alpha/beta-Hydrolases"/>
    <property type="match status" value="1"/>
</dbReference>
<dbReference type="Proteomes" id="UP000037904">
    <property type="component" value="Unassembled WGS sequence"/>
</dbReference>
<dbReference type="PANTHER" id="PTHR43798">
    <property type="entry name" value="MONOACYLGLYCEROL LIPASE"/>
    <property type="match status" value="1"/>
</dbReference>
<accession>A0A0N0V5G8</accession>
<dbReference type="Gene3D" id="3.40.50.1820">
    <property type="entry name" value="alpha/beta hydrolase"/>
    <property type="match status" value="1"/>
</dbReference>
<dbReference type="PANTHER" id="PTHR43798:SF33">
    <property type="entry name" value="HYDROLASE, PUTATIVE (AFU_ORTHOLOGUE AFUA_2G14860)-RELATED"/>
    <property type="match status" value="1"/>
</dbReference>
<dbReference type="GO" id="GO:0016020">
    <property type="term" value="C:membrane"/>
    <property type="evidence" value="ECO:0007669"/>
    <property type="project" value="TreeGrafter"/>
</dbReference>